<dbReference type="InterPro" id="IPR018035">
    <property type="entry name" value="Flagellar_FliH/T3SS_HrpE"/>
</dbReference>
<dbReference type="EMBL" id="CP089982">
    <property type="protein sequence ID" value="WXA93858.1"/>
    <property type="molecule type" value="Genomic_DNA"/>
</dbReference>
<keyword evidence="6" id="KW-0653">Protein transport</keyword>
<evidence type="ECO:0000256" key="5">
    <source>
        <dbReference type="ARBA" id="ARBA00022795"/>
    </source>
</evidence>
<comment type="similarity">
    <text evidence="2">Belongs to the FliH family.</text>
</comment>
<dbReference type="PANTHER" id="PTHR34982">
    <property type="entry name" value="YOP PROTEINS TRANSLOCATION PROTEIN L"/>
    <property type="match status" value="1"/>
</dbReference>
<dbReference type="RefSeq" id="WP_394844458.1">
    <property type="nucleotide sequence ID" value="NZ_CP089982.1"/>
</dbReference>
<evidence type="ECO:0000259" key="8">
    <source>
        <dbReference type="Pfam" id="PF02108"/>
    </source>
</evidence>
<reference evidence="9 10" key="1">
    <citation type="submission" date="2021-12" db="EMBL/GenBank/DDBJ databases">
        <title>Discovery of the Pendulisporaceae a myxobacterial family with distinct sporulation behavior and unique specialized metabolism.</title>
        <authorList>
            <person name="Garcia R."/>
            <person name="Popoff A."/>
            <person name="Bader C.D."/>
            <person name="Loehr J."/>
            <person name="Walesch S."/>
            <person name="Walt C."/>
            <person name="Boldt J."/>
            <person name="Bunk B."/>
            <person name="Haeckl F.J.F.P.J."/>
            <person name="Gunesch A.P."/>
            <person name="Birkelbach J."/>
            <person name="Nuebel U."/>
            <person name="Pietschmann T."/>
            <person name="Bach T."/>
            <person name="Mueller R."/>
        </authorList>
    </citation>
    <scope>NUCLEOTIDE SEQUENCE [LARGE SCALE GENOMIC DNA]</scope>
    <source>
        <strain evidence="9 10">MSr12523</strain>
    </source>
</reference>
<gene>
    <name evidence="9" type="ORF">LZC95_46315</name>
</gene>
<dbReference type="Pfam" id="PF02108">
    <property type="entry name" value="FliH"/>
    <property type="match status" value="1"/>
</dbReference>
<keyword evidence="10" id="KW-1185">Reference proteome</keyword>
<evidence type="ECO:0000256" key="1">
    <source>
        <dbReference type="ARBA" id="ARBA00003041"/>
    </source>
</evidence>
<evidence type="ECO:0000313" key="9">
    <source>
        <dbReference type="EMBL" id="WXA93858.1"/>
    </source>
</evidence>
<dbReference type="InterPro" id="IPR051472">
    <property type="entry name" value="T3SS_Stator/FliH"/>
</dbReference>
<proteinExistence type="inferred from homology"/>
<keyword evidence="5" id="KW-1005">Bacterial flagellum biogenesis</keyword>
<accession>A0ABZ2K575</accession>
<evidence type="ECO:0000256" key="6">
    <source>
        <dbReference type="ARBA" id="ARBA00022927"/>
    </source>
</evidence>
<name>A0ABZ2K575_9BACT</name>
<evidence type="ECO:0000313" key="10">
    <source>
        <dbReference type="Proteomes" id="UP001379533"/>
    </source>
</evidence>
<evidence type="ECO:0000256" key="7">
    <source>
        <dbReference type="ARBA" id="ARBA00023225"/>
    </source>
</evidence>
<evidence type="ECO:0000256" key="3">
    <source>
        <dbReference type="ARBA" id="ARBA00016507"/>
    </source>
</evidence>
<protein>
    <recommendedName>
        <fullName evidence="3">Flagellar assembly protein FliH</fullName>
    </recommendedName>
</protein>
<organism evidence="9 10">
    <name type="scientific">Pendulispora brunnea</name>
    <dbReference type="NCBI Taxonomy" id="2905690"/>
    <lineage>
        <taxon>Bacteria</taxon>
        <taxon>Pseudomonadati</taxon>
        <taxon>Myxococcota</taxon>
        <taxon>Myxococcia</taxon>
        <taxon>Myxococcales</taxon>
        <taxon>Sorangiineae</taxon>
        <taxon>Pendulisporaceae</taxon>
        <taxon>Pendulispora</taxon>
    </lineage>
</organism>
<dbReference type="PANTHER" id="PTHR34982:SF1">
    <property type="entry name" value="FLAGELLAR ASSEMBLY PROTEIN FLIH"/>
    <property type="match status" value="1"/>
</dbReference>
<keyword evidence="4" id="KW-0813">Transport</keyword>
<comment type="function">
    <text evidence="1">Needed for flagellar regrowth and assembly.</text>
</comment>
<evidence type="ECO:0000256" key="4">
    <source>
        <dbReference type="ARBA" id="ARBA00022448"/>
    </source>
</evidence>
<dbReference type="Proteomes" id="UP001379533">
    <property type="component" value="Chromosome"/>
</dbReference>
<sequence length="199" mass="21826">MAHLARGTVIRGEAAEKATPFGQHVGDPARGRVLPRPLVDAHQAAAEVTERARARAYHEARVHVETELAAHYLALRTRQERQAEDDLDRTVALAVLLAERLIGATLRVERHRIVHMAQAALAEARGARRVVIEACPLDVEELRSNVCAFGLPPECVEIRENPELASGSLSLQTDLGSLDARLSPQLERLAVALRDALRE</sequence>
<evidence type="ECO:0000256" key="2">
    <source>
        <dbReference type="ARBA" id="ARBA00006602"/>
    </source>
</evidence>
<feature type="domain" description="Flagellar assembly protein FliH/Type III secretion system HrpE" evidence="8">
    <location>
        <begin position="67"/>
        <end position="189"/>
    </location>
</feature>
<keyword evidence="7" id="KW-1006">Bacterial flagellum protein export</keyword>